<accession>A0A1Z2L6H8</accession>
<dbReference type="CDD" id="cd00085">
    <property type="entry name" value="HNHc"/>
    <property type="match status" value="1"/>
</dbReference>
<dbReference type="AlphaFoldDB" id="A0A1Z2L6H8"/>
<dbReference type="KEGG" id="salj:SMD11_4308"/>
<dbReference type="EMBL" id="CP021744">
    <property type="protein sequence ID" value="ARZ69914.1"/>
    <property type="molecule type" value="Genomic_DNA"/>
</dbReference>
<dbReference type="InterPro" id="IPR003615">
    <property type="entry name" value="HNH_nuc"/>
</dbReference>
<sequence>MTQRASYTEDRLTRTAATSTSLIDMLRRLDAPLGSGPLRYLRSRLDHYGIATGHFVEEPLPPRARRSYSKELLEEAATRCHSIREMLEYMGVPPYDSAYSHLGRKLERYGIDTSHFTGRRGNRGATLIPEIELRKAVAESYSLAGVMRTLGRPNGGAGRALAKRSIATYGISTSHFVGQGHQRGRPSHNRKNASEILRRLPPGSPRTKTVLLRRSLDELGVPHVCGACGISGTWQGKRLVLEIDHINGDRLDNRTENLRYLCPSCHSQTRTFSNRSSRTTVPSRACGEAQYSGRHGSVPQLAKRAPV</sequence>
<evidence type="ECO:0000259" key="2">
    <source>
        <dbReference type="Pfam" id="PF13392"/>
    </source>
</evidence>
<dbReference type="InterPro" id="IPR044925">
    <property type="entry name" value="His-Me_finger_sf"/>
</dbReference>
<organism evidence="3 4">
    <name type="scientific">Streptomyces albireticuli</name>
    <dbReference type="NCBI Taxonomy" id="1940"/>
    <lineage>
        <taxon>Bacteria</taxon>
        <taxon>Bacillati</taxon>
        <taxon>Actinomycetota</taxon>
        <taxon>Actinomycetes</taxon>
        <taxon>Kitasatosporales</taxon>
        <taxon>Streptomycetaceae</taxon>
        <taxon>Streptomyces</taxon>
    </lineage>
</organism>
<protein>
    <recommendedName>
        <fullName evidence="2">HNH nuclease domain-containing protein</fullName>
    </recommendedName>
</protein>
<evidence type="ECO:0000256" key="1">
    <source>
        <dbReference type="SAM" id="MobiDB-lite"/>
    </source>
</evidence>
<evidence type="ECO:0000313" key="4">
    <source>
        <dbReference type="Proteomes" id="UP000195755"/>
    </source>
</evidence>
<feature type="region of interest" description="Disordered" evidence="1">
    <location>
        <begin position="271"/>
        <end position="307"/>
    </location>
</feature>
<proteinExistence type="predicted"/>
<dbReference type="Proteomes" id="UP000195755">
    <property type="component" value="Chromosome"/>
</dbReference>
<evidence type="ECO:0000313" key="3">
    <source>
        <dbReference type="EMBL" id="ARZ69914.1"/>
    </source>
</evidence>
<feature type="compositionally biased region" description="Low complexity" evidence="1">
    <location>
        <begin position="271"/>
        <end position="280"/>
    </location>
</feature>
<dbReference type="SUPFAM" id="SSF54060">
    <property type="entry name" value="His-Me finger endonucleases"/>
    <property type="match status" value="1"/>
</dbReference>
<name>A0A1Z2L6H8_9ACTN</name>
<dbReference type="Pfam" id="PF13392">
    <property type="entry name" value="HNH_3"/>
    <property type="match status" value="1"/>
</dbReference>
<feature type="domain" description="HNH nuclease" evidence="2">
    <location>
        <begin position="241"/>
        <end position="261"/>
    </location>
</feature>
<gene>
    <name evidence="3" type="ORF">SMD11_4308</name>
</gene>
<reference evidence="3 4" key="1">
    <citation type="submission" date="2017-06" db="EMBL/GenBank/DDBJ databases">
        <title>Streptomyces albireticuli Genome sequencing and assembly.</title>
        <authorList>
            <person name="Wang Y."/>
            <person name="Du B."/>
            <person name="Ding Y."/>
            <person name="Liu H."/>
            <person name="Hou Q."/>
            <person name="Liu K."/>
            <person name="Yao L."/>
            <person name="Wang C."/>
        </authorList>
    </citation>
    <scope>NUCLEOTIDE SEQUENCE [LARGE SCALE GENOMIC DNA]</scope>
    <source>
        <strain evidence="3 4">MDJK11</strain>
    </source>
</reference>